<protein>
    <submittedName>
        <fullName evidence="2">Uncharacterized protein</fullName>
    </submittedName>
</protein>
<keyword evidence="1" id="KW-0812">Transmembrane</keyword>
<dbReference type="Proteomes" id="UP000254640">
    <property type="component" value="Unassembled WGS sequence"/>
</dbReference>
<accession>A0A379AET2</accession>
<organism evidence="2 3">
    <name type="scientific">Enterobacter agglomerans</name>
    <name type="common">Erwinia herbicola</name>
    <name type="synonym">Pantoea agglomerans</name>
    <dbReference type="NCBI Taxonomy" id="549"/>
    <lineage>
        <taxon>Bacteria</taxon>
        <taxon>Pseudomonadati</taxon>
        <taxon>Pseudomonadota</taxon>
        <taxon>Gammaproteobacteria</taxon>
        <taxon>Enterobacterales</taxon>
        <taxon>Erwiniaceae</taxon>
        <taxon>Pantoea</taxon>
        <taxon>Pantoea agglomerans group</taxon>
    </lineage>
</organism>
<keyword evidence="1" id="KW-0472">Membrane</keyword>
<proteinExistence type="predicted"/>
<gene>
    <name evidence="2" type="ORF">NCTC9381_01988</name>
</gene>
<keyword evidence="1" id="KW-1133">Transmembrane helix</keyword>
<name>A0A379AET2_ENTAG</name>
<dbReference type="AlphaFoldDB" id="A0A379AET2"/>
<dbReference type="EMBL" id="UGSO01000001">
    <property type="protein sequence ID" value="SUB16088.1"/>
    <property type="molecule type" value="Genomic_DNA"/>
</dbReference>
<keyword evidence="3" id="KW-1185">Reference proteome</keyword>
<feature type="transmembrane region" description="Helical" evidence="1">
    <location>
        <begin position="6"/>
        <end position="27"/>
    </location>
</feature>
<reference evidence="2 3" key="1">
    <citation type="submission" date="2018-06" db="EMBL/GenBank/DDBJ databases">
        <authorList>
            <consortium name="Pathogen Informatics"/>
            <person name="Doyle S."/>
        </authorList>
    </citation>
    <scope>NUCLEOTIDE SEQUENCE [LARGE SCALE GENOMIC DNA]</scope>
    <source>
        <strain evidence="2 3">NCTC9381</strain>
    </source>
</reference>
<evidence type="ECO:0000313" key="2">
    <source>
        <dbReference type="EMBL" id="SUB16088.1"/>
    </source>
</evidence>
<evidence type="ECO:0000313" key="3">
    <source>
        <dbReference type="Proteomes" id="UP000254640"/>
    </source>
</evidence>
<evidence type="ECO:0000256" key="1">
    <source>
        <dbReference type="SAM" id="Phobius"/>
    </source>
</evidence>
<sequence length="103" mass="11508">MGKKLGVGFIVVIAASLAITFIAFDCFRSIKDNSARRTITVEMVNTLSKARLNRTLYQYTKDPKFATQNVQALKELDALYKRLDGFKWDEMGPAESRADGAVT</sequence>